<feature type="repeat" description="TPR" evidence="16">
    <location>
        <begin position="956"/>
        <end position="989"/>
    </location>
</feature>
<comment type="pathway">
    <text evidence="4">Protein modification; protein glycosylation.</text>
</comment>
<comment type="caution">
    <text evidence="21">The sequence shown here is derived from an EMBL/GenBank/DDBJ whole genome shotgun (WGS) entry which is preliminary data.</text>
</comment>
<keyword evidence="19" id="KW-0732">Signal</keyword>
<dbReference type="SMART" id="SM00028">
    <property type="entry name" value="TPR"/>
    <property type="match status" value="9"/>
</dbReference>
<evidence type="ECO:0000256" key="19">
    <source>
        <dbReference type="SAM" id="SignalP"/>
    </source>
</evidence>
<comment type="subcellular location">
    <subcellularLocation>
        <location evidence="3">Endoplasmic reticulum</location>
    </subcellularLocation>
    <subcellularLocation>
        <location evidence="2">Membrane</location>
        <topology evidence="2">Multi-pass membrane protein</topology>
    </subcellularLocation>
</comment>
<comment type="catalytic activity">
    <reaction evidence="14">
        <text>a di-trans,poly-cis-dolichyl beta-D-mannosyl phosphate + L-threonyl-[protein] = 3-O-(alpha-D-mannosyl)-L-threonyl-[protein] + a di-trans,poly-cis-dolichyl phosphate + H(+)</text>
        <dbReference type="Rhea" id="RHEA:53396"/>
        <dbReference type="Rhea" id="RHEA-COMP:11060"/>
        <dbReference type="Rhea" id="RHEA-COMP:13547"/>
        <dbReference type="Rhea" id="RHEA-COMP:19498"/>
        <dbReference type="Rhea" id="RHEA-COMP:19501"/>
        <dbReference type="ChEBI" id="CHEBI:15378"/>
        <dbReference type="ChEBI" id="CHEBI:30013"/>
        <dbReference type="ChEBI" id="CHEBI:57683"/>
        <dbReference type="ChEBI" id="CHEBI:58211"/>
        <dbReference type="ChEBI" id="CHEBI:137323"/>
        <dbReference type="EC" id="2.4.1.109"/>
    </reaction>
</comment>
<evidence type="ECO:0000256" key="14">
    <source>
        <dbReference type="ARBA" id="ARBA00045085"/>
    </source>
</evidence>
<feature type="transmembrane region" description="Helical" evidence="18">
    <location>
        <begin position="520"/>
        <end position="544"/>
    </location>
</feature>
<dbReference type="PANTHER" id="PTHR44216">
    <property type="entry name" value="PROTEIN O-MANNOSYL-TRANSFERASE TMTC2"/>
    <property type="match status" value="1"/>
</dbReference>
<feature type="compositionally biased region" description="Basic and acidic residues" evidence="17">
    <location>
        <begin position="173"/>
        <end position="191"/>
    </location>
</feature>
<dbReference type="SUPFAM" id="SSF81901">
    <property type="entry name" value="HCP-like"/>
    <property type="match status" value="1"/>
</dbReference>
<evidence type="ECO:0000256" key="4">
    <source>
        <dbReference type="ARBA" id="ARBA00004922"/>
    </source>
</evidence>
<keyword evidence="9" id="KW-0677">Repeat</keyword>
<feature type="transmembrane region" description="Helical" evidence="18">
    <location>
        <begin position="89"/>
        <end position="108"/>
    </location>
</feature>
<evidence type="ECO:0000256" key="2">
    <source>
        <dbReference type="ARBA" id="ARBA00004141"/>
    </source>
</evidence>
<evidence type="ECO:0000313" key="22">
    <source>
        <dbReference type="Proteomes" id="UP000820818"/>
    </source>
</evidence>
<dbReference type="EC" id="2.4.1.109" evidence="6"/>
<feature type="compositionally biased region" description="Low complexity" evidence="17">
    <location>
        <begin position="818"/>
        <end position="829"/>
    </location>
</feature>
<comment type="catalytic activity">
    <reaction evidence="15">
        <text>a di-trans,poly-cis-dolichyl beta-D-mannosyl phosphate + L-seryl-[protein] = 3-O-(alpha-D-mannosyl)-L-seryl-[protein] + a di-trans,poly-cis-dolichyl phosphate + H(+)</text>
        <dbReference type="Rhea" id="RHEA:17377"/>
        <dbReference type="Rhea" id="RHEA-COMP:9863"/>
        <dbReference type="Rhea" id="RHEA-COMP:13546"/>
        <dbReference type="Rhea" id="RHEA-COMP:19498"/>
        <dbReference type="Rhea" id="RHEA-COMP:19501"/>
        <dbReference type="ChEBI" id="CHEBI:15378"/>
        <dbReference type="ChEBI" id="CHEBI:29999"/>
        <dbReference type="ChEBI" id="CHEBI:57683"/>
        <dbReference type="ChEBI" id="CHEBI:58211"/>
        <dbReference type="ChEBI" id="CHEBI:137321"/>
        <dbReference type="EC" id="2.4.1.109"/>
    </reaction>
</comment>
<dbReference type="InterPro" id="IPR052384">
    <property type="entry name" value="TMTC_O-mannosyltransferase"/>
</dbReference>
<dbReference type="GO" id="GO:0005789">
    <property type="term" value="C:endoplasmic reticulum membrane"/>
    <property type="evidence" value="ECO:0007669"/>
    <property type="project" value="TreeGrafter"/>
</dbReference>
<feature type="transmembrane region" description="Helical" evidence="18">
    <location>
        <begin position="145"/>
        <end position="162"/>
    </location>
</feature>
<evidence type="ECO:0000256" key="9">
    <source>
        <dbReference type="ARBA" id="ARBA00022737"/>
    </source>
</evidence>
<feature type="repeat" description="TPR" evidence="16">
    <location>
        <begin position="888"/>
        <end position="921"/>
    </location>
</feature>
<feature type="compositionally biased region" description="Polar residues" evidence="17">
    <location>
        <begin position="836"/>
        <end position="849"/>
    </location>
</feature>
<evidence type="ECO:0000256" key="6">
    <source>
        <dbReference type="ARBA" id="ARBA00012839"/>
    </source>
</evidence>
<evidence type="ECO:0000256" key="15">
    <source>
        <dbReference type="ARBA" id="ARBA00045102"/>
    </source>
</evidence>
<proteinExistence type="inferred from homology"/>
<dbReference type="InterPro" id="IPR011990">
    <property type="entry name" value="TPR-like_helical_dom_sf"/>
</dbReference>
<comment type="function">
    <text evidence="1">Transfers mannosyl residues to the hydroxyl group of serine or threonine residues.</text>
</comment>
<feature type="compositionally biased region" description="Polar residues" evidence="17">
    <location>
        <begin position="1010"/>
        <end position="1033"/>
    </location>
</feature>
<feature type="signal peptide" evidence="19">
    <location>
        <begin position="1"/>
        <end position="24"/>
    </location>
</feature>
<feature type="repeat" description="TPR" evidence="16">
    <location>
        <begin position="744"/>
        <end position="777"/>
    </location>
</feature>
<feature type="region of interest" description="Disordered" evidence="17">
    <location>
        <begin position="265"/>
        <end position="316"/>
    </location>
</feature>
<keyword evidence="8 18" id="KW-0812">Transmembrane</keyword>
<feature type="transmembrane region" description="Helical" evidence="18">
    <location>
        <begin position="489"/>
        <end position="508"/>
    </location>
</feature>
<feature type="region of interest" description="Disordered" evidence="17">
    <location>
        <begin position="812"/>
        <end position="849"/>
    </location>
</feature>
<dbReference type="Proteomes" id="UP000820818">
    <property type="component" value="Linkage Group LG6"/>
</dbReference>
<keyword evidence="12 18" id="KW-1133">Transmembrane helix</keyword>
<evidence type="ECO:0000256" key="13">
    <source>
        <dbReference type="ARBA" id="ARBA00023136"/>
    </source>
</evidence>
<organism evidence="21 22">
    <name type="scientific">Daphnia sinensis</name>
    <dbReference type="NCBI Taxonomy" id="1820382"/>
    <lineage>
        <taxon>Eukaryota</taxon>
        <taxon>Metazoa</taxon>
        <taxon>Ecdysozoa</taxon>
        <taxon>Arthropoda</taxon>
        <taxon>Crustacea</taxon>
        <taxon>Branchiopoda</taxon>
        <taxon>Diplostraca</taxon>
        <taxon>Cladocera</taxon>
        <taxon>Anomopoda</taxon>
        <taxon>Daphniidae</taxon>
        <taxon>Daphnia</taxon>
        <taxon>Daphnia similis group</taxon>
    </lineage>
</organism>
<evidence type="ECO:0000256" key="7">
    <source>
        <dbReference type="ARBA" id="ARBA00022679"/>
    </source>
</evidence>
<feature type="domain" description="DUF1736" evidence="20">
    <location>
        <begin position="426"/>
        <end position="497"/>
    </location>
</feature>
<evidence type="ECO:0000256" key="11">
    <source>
        <dbReference type="ARBA" id="ARBA00022824"/>
    </source>
</evidence>
<feature type="region of interest" description="Disordered" evidence="17">
    <location>
        <begin position="168"/>
        <end position="226"/>
    </location>
</feature>
<dbReference type="Pfam" id="PF13374">
    <property type="entry name" value="TPR_10"/>
    <property type="match status" value="1"/>
</dbReference>
<sequence>METNISGLACCLVAALLFANTWKGDFVYDDSRAIVSNEDLRPSSSWMDLWRHDFWGTRLDHAGSHQSWRPLCVLSFRLNYYWSGLNPKSYHIVNIALHSLVTLCLTLLVQPIVRRRWVRWIVSLAFAVHPIHCEAVASIVGRAELGAALHTLVALLAYRAHLKARGRRRRRRCQENTEATHHTKEERHQQQQDEEDEEDDEEKQKRIMGKKGKSLMESTSTRAHRNPFESRQSLLSLFIRRVTICCCWSHPLKKIQYRVTSSLTSASNNVHKRDQQQRRHHQPDDHHHGQQDGDELARNRWRSSEKKKTKKEEDETLKEKGSSGCCVYLWTSLTAAASAILWKETGMVAIPLCAVMELSQHIKVGPSRRQSPSNRQSSDRNHRHLVQERCENKTTMAYGNLTLLGVVWAGQLGLRMYMLGGESTAALPWFAAADNPVSRDASLLTRTLTFLHLPAFNFGLLLWPAWLSFDWSMDSISPVTRFNDPRNMATFLFYAGLAALLTKTLNQFKRQDGRAKHAKLMLTALSFLVLPFLPASNLFFYVGFVVAERVLYMPSIGFCLLLGAGLEKTMDLAQSKKWAGSIKRTKFIHLILTTCFGATLILWSVRTFQRNGDWSSEEQLYRSGIPINPAKAYGNLAAILAREHRQAEAEHAYRRALAHRPNMAETHFNLALLLQSQGRHQEASSSYLQSIHYRPNLAAAYLNLGLLLSKQPGQHEQAVHWLSACSQLDGSGVRDPQAHRHSQIQALVSWGQLELARGHPETSIQLYKQAIRRTPTNLQQVQLVYHSLAEAYQSVGNYPESERWFKAAVDQVRESHSRQQQQQQANARQQYKRTMKTASSGSEGLQTSRSDQVAAHLTYARFLAKNASRHDEAEQLFRQAQLMAPTDPAVYMLTGQFLLEASRPREAAEFFVRAAHLAPADFEAVFNAATTLREVKELDRAELFYRKAVQLRPNDVTVYRNLGALLHVKGQWREAEDNYQLALRLVPNDRITLTNLNRLHQLVAGRSKSRQQPNVNNNSSPLASQQATATTES</sequence>
<feature type="compositionally biased region" description="Acidic residues" evidence="17">
    <location>
        <begin position="192"/>
        <end position="201"/>
    </location>
</feature>
<name>A0AAD5PUR8_9CRUS</name>
<gene>
    <name evidence="21" type="ORF">GHT06_017227</name>
</gene>
<keyword evidence="13 18" id="KW-0472">Membrane</keyword>
<evidence type="ECO:0000256" key="12">
    <source>
        <dbReference type="ARBA" id="ARBA00022989"/>
    </source>
</evidence>
<feature type="chain" id="PRO_5042088327" description="dolichyl-phosphate-mannose--protein mannosyltransferase" evidence="19">
    <location>
        <begin position="25"/>
        <end position="1033"/>
    </location>
</feature>
<keyword evidence="10 16" id="KW-0802">TPR repeat</keyword>
<keyword evidence="11" id="KW-0256">Endoplasmic reticulum</keyword>
<feature type="transmembrane region" description="Helical" evidence="18">
    <location>
        <begin position="448"/>
        <end position="469"/>
    </location>
</feature>
<keyword evidence="7" id="KW-0808">Transferase</keyword>
<feature type="transmembrane region" description="Helical" evidence="18">
    <location>
        <begin position="587"/>
        <end position="605"/>
    </location>
</feature>
<dbReference type="InterPro" id="IPR019734">
    <property type="entry name" value="TPR_rpt"/>
</dbReference>
<evidence type="ECO:0000256" key="17">
    <source>
        <dbReference type="SAM" id="MobiDB-lite"/>
    </source>
</evidence>
<feature type="repeat" description="TPR" evidence="16">
    <location>
        <begin position="630"/>
        <end position="663"/>
    </location>
</feature>
<evidence type="ECO:0000256" key="5">
    <source>
        <dbReference type="ARBA" id="ARBA00007882"/>
    </source>
</evidence>
<keyword evidence="22" id="KW-1185">Reference proteome</keyword>
<evidence type="ECO:0000259" key="20">
    <source>
        <dbReference type="Pfam" id="PF08409"/>
    </source>
</evidence>
<evidence type="ECO:0000256" key="10">
    <source>
        <dbReference type="ARBA" id="ARBA00022803"/>
    </source>
</evidence>
<dbReference type="InterPro" id="IPR013618">
    <property type="entry name" value="TMTC_DUF1736"/>
</dbReference>
<protein>
    <recommendedName>
        <fullName evidence="6">dolichyl-phosphate-mannose--protein mannosyltransferase</fullName>
        <ecNumber evidence="6">2.4.1.109</ecNumber>
    </recommendedName>
</protein>
<dbReference type="EMBL" id="WJBH02000006">
    <property type="protein sequence ID" value="KAI9557399.1"/>
    <property type="molecule type" value="Genomic_DNA"/>
</dbReference>
<feature type="repeat" description="TPR" evidence="16">
    <location>
        <begin position="922"/>
        <end position="955"/>
    </location>
</feature>
<reference evidence="21 22" key="1">
    <citation type="submission" date="2022-05" db="EMBL/GenBank/DDBJ databases">
        <title>A multi-omics perspective on studying reproductive biology in Daphnia sinensis.</title>
        <authorList>
            <person name="Jia J."/>
        </authorList>
    </citation>
    <scope>NUCLEOTIDE SEQUENCE [LARGE SCALE GENOMIC DNA]</scope>
    <source>
        <strain evidence="21 22">WSL</strain>
    </source>
</reference>
<dbReference type="PANTHER" id="PTHR44216:SF3">
    <property type="entry name" value="PROTEIN O-MANNOSYL-TRANSFERASE TMTC2"/>
    <property type="match status" value="1"/>
</dbReference>
<feature type="repeat" description="TPR" evidence="16">
    <location>
        <begin position="664"/>
        <end position="697"/>
    </location>
</feature>
<evidence type="ECO:0000256" key="16">
    <source>
        <dbReference type="PROSITE-ProRule" id="PRU00339"/>
    </source>
</evidence>
<dbReference type="Gene3D" id="1.25.40.10">
    <property type="entry name" value="Tetratricopeptide repeat domain"/>
    <property type="match status" value="4"/>
</dbReference>
<dbReference type="GO" id="GO:0004169">
    <property type="term" value="F:dolichyl-phosphate-mannose-protein mannosyltransferase activity"/>
    <property type="evidence" value="ECO:0007669"/>
    <property type="project" value="UniProtKB-EC"/>
</dbReference>
<dbReference type="AlphaFoldDB" id="A0AAD5PUR8"/>
<feature type="compositionally biased region" description="Basic and acidic residues" evidence="17">
    <location>
        <begin position="271"/>
        <end position="316"/>
    </location>
</feature>
<evidence type="ECO:0000256" key="18">
    <source>
        <dbReference type="SAM" id="Phobius"/>
    </source>
</evidence>
<dbReference type="Pfam" id="PF08409">
    <property type="entry name" value="TMTC_DUF1736"/>
    <property type="match status" value="1"/>
</dbReference>
<evidence type="ECO:0000256" key="1">
    <source>
        <dbReference type="ARBA" id="ARBA00003582"/>
    </source>
</evidence>
<comment type="similarity">
    <text evidence="5">Belongs to the TMTC family.</text>
</comment>
<dbReference type="Pfam" id="PF13432">
    <property type="entry name" value="TPR_16"/>
    <property type="match status" value="2"/>
</dbReference>
<feature type="region of interest" description="Disordered" evidence="17">
    <location>
        <begin position="1005"/>
        <end position="1033"/>
    </location>
</feature>
<feature type="transmembrane region" description="Helical" evidence="18">
    <location>
        <begin position="550"/>
        <end position="566"/>
    </location>
</feature>
<evidence type="ECO:0000256" key="3">
    <source>
        <dbReference type="ARBA" id="ARBA00004240"/>
    </source>
</evidence>
<evidence type="ECO:0000313" key="21">
    <source>
        <dbReference type="EMBL" id="KAI9557399.1"/>
    </source>
</evidence>
<evidence type="ECO:0000256" key="8">
    <source>
        <dbReference type="ARBA" id="ARBA00022692"/>
    </source>
</evidence>
<accession>A0AAD5PUR8</accession>
<dbReference type="PROSITE" id="PS50005">
    <property type="entry name" value="TPR"/>
    <property type="match status" value="6"/>
</dbReference>
<feature type="transmembrane region" description="Helical" evidence="18">
    <location>
        <begin position="120"/>
        <end position="139"/>
    </location>
</feature>